<dbReference type="EMBL" id="JXXN02003986">
    <property type="protein sequence ID" value="THD20974.1"/>
    <property type="molecule type" value="Genomic_DNA"/>
</dbReference>
<comment type="caution">
    <text evidence="8">The sequence shown here is derived from an EMBL/GenBank/DDBJ whole genome shotgun (WGS) entry which is preliminary data.</text>
</comment>
<dbReference type="PANTHER" id="PTHR12308">
    <property type="entry name" value="ANOCTAMIN"/>
    <property type="match status" value="1"/>
</dbReference>
<evidence type="ECO:0000256" key="4">
    <source>
        <dbReference type="ARBA" id="ARBA00022989"/>
    </source>
</evidence>
<keyword evidence="3 6" id="KW-0812">Transmembrane</keyword>
<protein>
    <recommendedName>
        <fullName evidence="6">Anoctamin</fullName>
    </recommendedName>
</protein>
<reference evidence="8" key="1">
    <citation type="submission" date="2019-03" db="EMBL/GenBank/DDBJ databases">
        <title>Improved annotation for the trematode Fasciola hepatica.</title>
        <authorList>
            <person name="Choi Y.-J."/>
            <person name="Martin J."/>
            <person name="Mitreva M."/>
        </authorList>
    </citation>
    <scope>NUCLEOTIDE SEQUENCE [LARGE SCALE GENOMIC DNA]</scope>
</reference>
<dbReference type="InterPro" id="IPR049452">
    <property type="entry name" value="Anoctamin_TM"/>
</dbReference>
<keyword evidence="5 6" id="KW-0472">Membrane</keyword>
<name>A0A4E0R3T8_FASHE</name>
<sequence length="692" mass="79236">MEDKIVTEFTLFVRSQSSNSAKLVQLVHACFTDSVIPNQTPFQIQCCPCCPSQPELEGKGDVMGAKSLKHSEHFLLLRVPRSRMIQVATLLRPELKHNVDQLTYAVDTLTPGQKAWLAEFAIRMHLFPDRAFTALMDLLQKTRSSEQHEANMLLTLQRWDLVSDLILRHDKPARRELSRLHYLSFHLFPKSELLRDYFGDQVGFYFKWMRTYSLSLLFPTGVGLWRTMATWIVHRFSDLPEETQLDKDISSPWLVTIRLVYTVFMIFWALVCAKLWSRQHERLIESWSANPLLEHVANDMPWLFSMLDTRPTYHGQWRMSQVTGLMEIHFPARERRWRYMASGLMISGCLAVAGLVNVVLLNLEGYMSTGRSSWLCLTCVSQFASPGAIFDPAGTGMLPYLPGIMHSLLVFVMNQIIFRRIAEYLTEFENHQTVEAHERALIIKRFLFEMIDAYGCLAYLGFVLADRVALRSLLLTMLITDSVRRLVQECLIPLVQYRIRVWQHHRAFGLRKRQEEKAGETGPADYTPLTAIDRDVCADQYEPFDDYLEMILLHGYLVVFAFLTPSLAAPIALVSTVLESHFDAFKLLWITQRPTPRLLVRQTSVWLALLAAQAWLSILTNVGLWIVSMSVASFDLGLVSPSLLYLLVEHGLVAAGLVLHFAVSDVPVDVRDARRARAFHRSSLFPTTASRA</sequence>
<organism evidence="8 9">
    <name type="scientific">Fasciola hepatica</name>
    <name type="common">Liver fluke</name>
    <dbReference type="NCBI Taxonomy" id="6192"/>
    <lineage>
        <taxon>Eukaryota</taxon>
        <taxon>Metazoa</taxon>
        <taxon>Spiralia</taxon>
        <taxon>Lophotrochozoa</taxon>
        <taxon>Platyhelminthes</taxon>
        <taxon>Trematoda</taxon>
        <taxon>Digenea</taxon>
        <taxon>Plagiorchiida</taxon>
        <taxon>Echinostomata</taxon>
        <taxon>Echinostomatoidea</taxon>
        <taxon>Fasciolidae</taxon>
        <taxon>Fasciola</taxon>
    </lineage>
</organism>
<comment type="subcellular location">
    <subcellularLocation>
        <location evidence="1 6">Membrane</location>
        <topology evidence="1 6">Multi-pass membrane protein</topology>
    </subcellularLocation>
</comment>
<evidence type="ECO:0000256" key="2">
    <source>
        <dbReference type="ARBA" id="ARBA00009671"/>
    </source>
</evidence>
<feature type="transmembrane region" description="Helical" evidence="6">
    <location>
        <begin position="214"/>
        <end position="233"/>
    </location>
</feature>
<keyword evidence="4 6" id="KW-1133">Transmembrane helix</keyword>
<feature type="transmembrane region" description="Helical" evidence="6">
    <location>
        <begin position="253"/>
        <end position="276"/>
    </location>
</feature>
<dbReference type="AlphaFoldDB" id="A0A4E0R3T8"/>
<dbReference type="Pfam" id="PF04547">
    <property type="entry name" value="Anoctamin"/>
    <property type="match status" value="1"/>
</dbReference>
<accession>A0A4E0R3T8</accession>
<feature type="transmembrane region" description="Helical" evidence="6">
    <location>
        <begin position="400"/>
        <end position="418"/>
    </location>
</feature>
<evidence type="ECO:0000256" key="3">
    <source>
        <dbReference type="ARBA" id="ARBA00022692"/>
    </source>
</evidence>
<evidence type="ECO:0000256" key="5">
    <source>
        <dbReference type="ARBA" id="ARBA00023136"/>
    </source>
</evidence>
<dbReference type="InterPro" id="IPR007632">
    <property type="entry name" value="Anoctamin"/>
</dbReference>
<feature type="transmembrane region" description="Helical" evidence="6">
    <location>
        <begin position="551"/>
        <end position="578"/>
    </location>
</feature>
<gene>
    <name evidence="8" type="ORF">D915_008175</name>
</gene>
<dbReference type="PANTHER" id="PTHR12308:SF73">
    <property type="entry name" value="ANOCTAMIN"/>
    <property type="match status" value="1"/>
</dbReference>
<dbReference type="GO" id="GO:0016020">
    <property type="term" value="C:membrane"/>
    <property type="evidence" value="ECO:0007669"/>
    <property type="project" value="UniProtKB-SubCell"/>
</dbReference>
<comment type="similarity">
    <text evidence="2 6">Belongs to the anoctamin family.</text>
</comment>
<evidence type="ECO:0000256" key="6">
    <source>
        <dbReference type="RuleBase" id="RU280814"/>
    </source>
</evidence>
<keyword evidence="9" id="KW-1185">Reference proteome</keyword>
<evidence type="ECO:0000313" key="9">
    <source>
        <dbReference type="Proteomes" id="UP000230066"/>
    </source>
</evidence>
<evidence type="ECO:0000256" key="1">
    <source>
        <dbReference type="ARBA" id="ARBA00004141"/>
    </source>
</evidence>
<feature type="domain" description="Anoctamin transmembrane" evidence="7">
    <location>
        <begin position="194"/>
        <end position="675"/>
    </location>
</feature>
<feature type="transmembrane region" description="Helical" evidence="6">
    <location>
        <begin position="598"/>
        <end position="618"/>
    </location>
</feature>
<evidence type="ECO:0000313" key="8">
    <source>
        <dbReference type="EMBL" id="THD20974.1"/>
    </source>
</evidence>
<comment type="caution">
    <text evidence="6">Lacks conserved residue(s) required for the propagation of feature annotation.</text>
</comment>
<dbReference type="GO" id="GO:0005254">
    <property type="term" value="F:chloride channel activity"/>
    <property type="evidence" value="ECO:0007669"/>
    <property type="project" value="TreeGrafter"/>
</dbReference>
<dbReference type="Proteomes" id="UP000230066">
    <property type="component" value="Unassembled WGS sequence"/>
</dbReference>
<feature type="transmembrane region" description="Helical" evidence="6">
    <location>
        <begin position="446"/>
        <end position="465"/>
    </location>
</feature>
<evidence type="ECO:0000259" key="7">
    <source>
        <dbReference type="Pfam" id="PF04547"/>
    </source>
</evidence>
<proteinExistence type="inferred from homology"/>
<feature type="transmembrane region" description="Helical" evidence="6">
    <location>
        <begin position="339"/>
        <end position="363"/>
    </location>
</feature>